<keyword evidence="20" id="KW-1185">Reference proteome</keyword>
<evidence type="ECO:0000313" key="20">
    <source>
        <dbReference type="Proteomes" id="UP000247823"/>
    </source>
</evidence>
<feature type="active site" description="Proton acceptor" evidence="8">
    <location>
        <position position="110"/>
    </location>
</feature>
<evidence type="ECO:0000256" key="10">
    <source>
        <dbReference type="RuleBase" id="RU366055"/>
    </source>
</evidence>
<dbReference type="PANTHER" id="PTHR13966">
    <property type="entry name" value="ENDONUCLEASE RELATED"/>
    <property type="match status" value="1"/>
</dbReference>
<dbReference type="CDD" id="cd00091">
    <property type="entry name" value="NUC"/>
    <property type="match status" value="1"/>
</dbReference>
<keyword evidence="3 10" id="KW-0540">Nuclease</keyword>
<dbReference type="Proteomes" id="UP000050489">
    <property type="component" value="Unassembled WGS sequence"/>
</dbReference>
<evidence type="ECO:0000256" key="8">
    <source>
        <dbReference type="PIRSR" id="PIRSR640255-1"/>
    </source>
</evidence>
<dbReference type="InterPro" id="IPR001604">
    <property type="entry name" value="Endo_G_ENPP1-like_dom"/>
</dbReference>
<dbReference type="Proteomes" id="UP000247823">
    <property type="component" value="Unassembled WGS sequence"/>
</dbReference>
<evidence type="ECO:0000313" key="21">
    <source>
        <dbReference type="Proteomes" id="UP001275057"/>
    </source>
</evidence>
<evidence type="ECO:0000313" key="19">
    <source>
        <dbReference type="Proteomes" id="UP000245399"/>
    </source>
</evidence>
<keyword evidence="4 9" id="KW-0479">Metal-binding</keyword>
<dbReference type="SMART" id="SM00477">
    <property type="entry name" value="NUC"/>
    <property type="match status" value="1"/>
</dbReference>
<evidence type="ECO:0000313" key="17">
    <source>
        <dbReference type="EMBL" id="PYA71975.1"/>
    </source>
</evidence>
<reference evidence="14 19" key="3">
    <citation type="submission" date="2018-05" db="EMBL/GenBank/DDBJ databases">
        <title>Klebsiella quasipneumonaiae provides a window into carbapenemase gene transfer, plasmid rearrangements and nosocomial acquisition from the hospital environment.</title>
        <authorList>
            <person name="Mathers A.J."/>
            <person name="Vegesana K."/>
            <person name="Stoesser N."/>
            <person name="Crook D."/>
            <person name="Vaughan A."/>
            <person name="Barry K."/>
            <person name="Parikh H."/>
            <person name="Sebra R."/>
            <person name="Kotay S."/>
            <person name="Walker A.S."/>
            <person name="Sheppard A.E."/>
        </authorList>
    </citation>
    <scope>NUCLEOTIDE SEQUENCE [LARGE SCALE GENOMIC DNA]</scope>
    <source>
        <strain evidence="14 19">CAV1761</strain>
    </source>
</reference>
<reference evidence="17 20" key="5">
    <citation type="submission" date="2018-06" db="EMBL/GenBank/DDBJ databases">
        <title>Serratia marcescens genome sequencing and assembly.</title>
        <authorList>
            <person name="Martins R.C.R."/>
            <person name="Perdigao-Neto L.V."/>
            <person name="Costa S.F."/>
            <person name="Levin A.S.S."/>
        </authorList>
    </citation>
    <scope>NUCLEOTIDE SEQUENCE [LARGE SCALE GENOMIC DNA]</scope>
    <source>
        <strain evidence="17 20">1283</strain>
    </source>
</reference>
<organism evidence="16 18">
    <name type="scientific">Serratia marcescens</name>
    <dbReference type="NCBI Taxonomy" id="615"/>
    <lineage>
        <taxon>Bacteria</taxon>
        <taxon>Pseudomonadati</taxon>
        <taxon>Pseudomonadota</taxon>
        <taxon>Gammaproteobacteria</taxon>
        <taxon>Enterobacterales</taxon>
        <taxon>Yersiniaceae</taxon>
        <taxon>Serratia</taxon>
    </lineage>
</organism>
<evidence type="ECO:0000256" key="4">
    <source>
        <dbReference type="ARBA" id="ARBA00022723"/>
    </source>
</evidence>
<dbReference type="InterPro" id="IPR040255">
    <property type="entry name" value="Non-specific_endonuclease"/>
</dbReference>
<dbReference type="GO" id="GO:0003676">
    <property type="term" value="F:nucleic acid binding"/>
    <property type="evidence" value="ECO:0007669"/>
    <property type="project" value="InterPro"/>
</dbReference>
<evidence type="ECO:0000256" key="5">
    <source>
        <dbReference type="ARBA" id="ARBA00022759"/>
    </source>
</evidence>
<evidence type="ECO:0000256" key="1">
    <source>
        <dbReference type="ARBA" id="ARBA00001946"/>
    </source>
</evidence>
<gene>
    <name evidence="16" type="ORF">AN695_0207340</name>
    <name evidence="14" type="ORF">DKC05_05625</name>
    <name evidence="17" type="ORF">DMW51_06055</name>
    <name evidence="15" type="ORF">SJ435_21615</name>
</gene>
<evidence type="ECO:0000313" key="16">
    <source>
        <dbReference type="EMBL" id="OCO79947.1"/>
    </source>
</evidence>
<dbReference type="Proteomes" id="UP000245399">
    <property type="component" value="Chromosome"/>
</dbReference>
<evidence type="ECO:0000259" key="12">
    <source>
        <dbReference type="SMART" id="SM00477"/>
    </source>
</evidence>
<keyword evidence="5 10" id="KW-0255">Endonuclease</keyword>
<evidence type="ECO:0000313" key="14">
    <source>
        <dbReference type="EMBL" id="AWL67175.1"/>
    </source>
</evidence>
<dbReference type="Proteomes" id="UP001275057">
    <property type="component" value="Unassembled WGS sequence"/>
</dbReference>
<sequence length="266" mass="28973">MRFNNKMLALAALLFAVQASADTLESIDNCAVGCPTGGSSNVSIVRHAYTLNNNSTTKFANWVAYHITKDTPASGKTRNWKTDPALNPADTLAPADYTGANAALKVDRGHQAPLASLAGVSDWESLNYLSNITPQKSDLNQGAWARLEDQERKLIDRADISSVYTVTGPLYERDMGKLPGTQKAHTIPSAYWKVIFINNSPAVNHYAAFLFDQNTPKGADFCQFRVTVDEIEKRTGLIIWAGLPDDVQASLKSKPGVLPELMGCKN</sequence>
<comment type="similarity">
    <text evidence="2 10">Belongs to the DNA/RNA non-specific endonuclease family.</text>
</comment>
<feature type="domain" description="ENPP1-3/EXOG-like endonuclease/phosphodiesterase" evidence="12">
    <location>
        <begin position="46"/>
        <end position="246"/>
    </location>
</feature>
<dbReference type="EMBL" id="QJQB01000130">
    <property type="protein sequence ID" value="PYA71975.1"/>
    <property type="molecule type" value="Genomic_DNA"/>
</dbReference>
<dbReference type="InterPro" id="IPR044925">
    <property type="entry name" value="His-Me_finger_sf"/>
</dbReference>
<protein>
    <recommendedName>
        <fullName evidence="10">Endonuclease</fullName>
        <ecNumber evidence="10">3.1.30.-</ecNumber>
    </recommendedName>
</protein>
<reference evidence="16" key="2">
    <citation type="journal article" date="2017" name="PLoS ONE">
        <title>Genomic and phenotypic characterisation of fluoroquinolone resistance mechanisms in Enterobacteriaceae in Durban, South Africa.</title>
        <authorList>
            <person name="Osei Sekyere J."/>
            <person name="Amoako D.G."/>
        </authorList>
    </citation>
    <scope>NUCLEOTIDE SEQUENCE</scope>
    <source>
        <strain evidence="16">945174350</strain>
    </source>
</reference>
<evidence type="ECO:0000256" key="11">
    <source>
        <dbReference type="SAM" id="SignalP"/>
    </source>
</evidence>
<evidence type="ECO:0000256" key="3">
    <source>
        <dbReference type="ARBA" id="ARBA00022722"/>
    </source>
</evidence>
<name>A0A0G3SKI3_SERMA</name>
<proteinExistence type="inferred from homology"/>
<evidence type="ECO:0000256" key="2">
    <source>
        <dbReference type="ARBA" id="ARBA00010052"/>
    </source>
</evidence>
<reference evidence="15 21" key="7">
    <citation type="submission" date="2023-11" db="EMBL/GenBank/DDBJ databases">
        <title>Detection of rare carbapenemases in Enterobacterales - comparison of two colorimetric and two CIM-based carbapenemase assays.</title>
        <authorList>
            <person name="Schaffarczyk L."/>
            <person name="Noster J."/>
            <person name="Stelzer Y."/>
            <person name="Sattler J."/>
            <person name="Gatermann S."/>
            <person name="Hamprecht A."/>
        </authorList>
    </citation>
    <scope>NUCLEOTIDE SEQUENCE [LARGE SCALE GENOMIC DNA]</scope>
    <source>
        <strain evidence="15 21">CIM-Carb-136</strain>
    </source>
</reference>
<dbReference type="Pfam" id="PF01223">
    <property type="entry name" value="Endonuclease_NS"/>
    <property type="match status" value="1"/>
</dbReference>
<reference evidence="18" key="1">
    <citation type="submission" date="2016-04" db="EMBL/GenBank/DDBJ databases">
        <authorList>
            <person name="Osei Sekyere J."/>
            <person name="Sivertsen A."/>
            <person name="Pedersen A.T."/>
            <person name="Sundsfjord A."/>
        </authorList>
    </citation>
    <scope>NUCLEOTIDE SEQUENCE [LARGE SCALE GENOMIC DNA]</scope>
    <source>
        <strain evidence="18">945174350</strain>
    </source>
</reference>
<keyword evidence="7" id="KW-0460">Magnesium</keyword>
<comment type="cofactor">
    <cofactor evidence="1 10">
        <name>Mg(2+)</name>
        <dbReference type="ChEBI" id="CHEBI:18420"/>
    </cofactor>
</comment>
<dbReference type="SMR" id="A0A0G3SKI3"/>
<keyword evidence="11" id="KW-0732">Signal</keyword>
<dbReference type="EMBL" id="CP029449">
    <property type="protein sequence ID" value="AWL67175.1"/>
    <property type="molecule type" value="Genomic_DNA"/>
</dbReference>
<feature type="domain" description="DNA/RNA non-specific endonuclease/pyrophosphatase/phosphodiesterase" evidence="13">
    <location>
        <begin position="45"/>
        <end position="246"/>
    </location>
</feature>
<feature type="binding site" evidence="9">
    <location>
        <position position="140"/>
    </location>
    <ligand>
        <name>Mg(2+)</name>
        <dbReference type="ChEBI" id="CHEBI:18420"/>
        <note>catalytic</note>
    </ligand>
</feature>
<dbReference type="GO" id="GO:0016787">
    <property type="term" value="F:hydrolase activity"/>
    <property type="evidence" value="ECO:0007669"/>
    <property type="project" value="UniProtKB-KW"/>
</dbReference>
<reference evidence="17" key="6">
    <citation type="submission" date="2018-06" db="EMBL/GenBank/DDBJ databases">
        <authorList>
            <person name="Martins R.C."/>
            <person name="Perdigao-Neto L.V."/>
            <person name="Costa S.F."/>
            <person name="Levin A.S.S."/>
        </authorList>
    </citation>
    <scope>NUCLEOTIDE SEQUENCE</scope>
    <source>
        <strain evidence="17">1283</strain>
    </source>
</reference>
<dbReference type="GO" id="GO:0046872">
    <property type="term" value="F:metal ion binding"/>
    <property type="evidence" value="ECO:0007669"/>
    <property type="project" value="UniProtKB-KW"/>
</dbReference>
<dbReference type="Gene3D" id="3.40.570.10">
    <property type="entry name" value="Extracellular Endonuclease, subunit A"/>
    <property type="match status" value="1"/>
</dbReference>
<feature type="chain" id="PRO_5013451294" description="Endonuclease" evidence="11">
    <location>
        <begin position="22"/>
        <end position="266"/>
    </location>
</feature>
<evidence type="ECO:0000256" key="7">
    <source>
        <dbReference type="ARBA" id="ARBA00022842"/>
    </source>
</evidence>
<evidence type="ECO:0000259" key="13">
    <source>
        <dbReference type="SMART" id="SM00892"/>
    </source>
</evidence>
<evidence type="ECO:0000313" key="15">
    <source>
        <dbReference type="EMBL" id="MDX7084987.1"/>
    </source>
</evidence>
<dbReference type="AlphaFoldDB" id="A0A0G3SKI3"/>
<accession>A0A0G3SKI3</accession>
<dbReference type="EMBL" id="JAXABG010000018">
    <property type="protein sequence ID" value="MDX7084987.1"/>
    <property type="molecule type" value="Genomic_DNA"/>
</dbReference>
<dbReference type="SMART" id="SM00892">
    <property type="entry name" value="Endonuclease_NS"/>
    <property type="match status" value="1"/>
</dbReference>
<dbReference type="EMBL" id="LJEX02000147">
    <property type="protein sequence ID" value="OCO79947.1"/>
    <property type="molecule type" value="Genomic_DNA"/>
</dbReference>
<dbReference type="InterPro" id="IPR044929">
    <property type="entry name" value="DNA/RNA_non-sp_Endonuclease_sf"/>
</dbReference>
<feature type="signal peptide" evidence="11">
    <location>
        <begin position="1"/>
        <end position="21"/>
    </location>
</feature>
<dbReference type="GO" id="GO:0004519">
    <property type="term" value="F:endonuclease activity"/>
    <property type="evidence" value="ECO:0007669"/>
    <property type="project" value="UniProtKB-UniRule"/>
</dbReference>
<dbReference type="RefSeq" id="WP_038875289.1">
    <property type="nucleotide sequence ID" value="NZ_BRPU01000044.1"/>
</dbReference>
<keyword evidence="6 10" id="KW-0378">Hydrolase</keyword>
<evidence type="ECO:0000256" key="9">
    <source>
        <dbReference type="PIRSR" id="PIRSR640255-2"/>
    </source>
</evidence>
<dbReference type="PROSITE" id="PS01070">
    <property type="entry name" value="NUCLEASE_NON_SPEC"/>
    <property type="match status" value="1"/>
</dbReference>
<evidence type="ECO:0000256" key="6">
    <source>
        <dbReference type="ARBA" id="ARBA00022801"/>
    </source>
</evidence>
<reference evidence="20" key="4">
    <citation type="submission" date="2018-06" db="EMBL/GenBank/DDBJ databases">
        <title>Serratia marcescens genome sequencing and assembly.</title>
        <authorList>
            <person name="Martins R.C."/>
            <person name="Perdigao-Neto L.V."/>
            <person name="Costa S.F."/>
            <person name="Levin A.S.S."/>
        </authorList>
    </citation>
    <scope>NUCLEOTIDE SEQUENCE [LARGE SCALE GENOMIC DNA]</scope>
    <source>
        <strain evidence="20">1283</strain>
    </source>
</reference>
<dbReference type="SUPFAM" id="SSF54060">
    <property type="entry name" value="His-Me finger endonucleases"/>
    <property type="match status" value="1"/>
</dbReference>
<dbReference type="EC" id="3.1.30.-" evidence="10"/>
<evidence type="ECO:0000313" key="18">
    <source>
        <dbReference type="Proteomes" id="UP000050489"/>
    </source>
</evidence>
<dbReference type="InterPro" id="IPR020821">
    <property type="entry name" value="ENPP1-3/EXOG-like_nuc-like"/>
</dbReference>
<dbReference type="PANTHER" id="PTHR13966:SF5">
    <property type="entry name" value="ENDONUCLEASE G, MITOCHONDRIAL"/>
    <property type="match status" value="1"/>
</dbReference>
<dbReference type="InterPro" id="IPR018524">
    <property type="entry name" value="DNA/RNA_endonuclease_AS"/>
</dbReference>